<keyword evidence="3" id="KW-0813">Transport</keyword>
<accession>A0AA36CRE5</accession>
<feature type="transmembrane region" description="Helical" evidence="7">
    <location>
        <begin position="298"/>
        <end position="320"/>
    </location>
</feature>
<dbReference type="PANTHER" id="PTHR10332">
    <property type="entry name" value="EQUILIBRATIVE NUCLEOSIDE TRANSPORTER"/>
    <property type="match status" value="1"/>
</dbReference>
<comment type="caution">
    <text evidence="8">The sequence shown here is derived from an EMBL/GenBank/DDBJ whole genome shotgun (WGS) entry which is preliminary data.</text>
</comment>
<feature type="transmembrane region" description="Helical" evidence="7">
    <location>
        <begin position="90"/>
        <end position="111"/>
    </location>
</feature>
<keyword evidence="4 7" id="KW-0812">Transmembrane</keyword>
<reference evidence="8" key="1">
    <citation type="submission" date="2023-06" db="EMBL/GenBank/DDBJ databases">
        <authorList>
            <person name="Delattre M."/>
        </authorList>
    </citation>
    <scope>NUCLEOTIDE SEQUENCE</scope>
    <source>
        <strain evidence="8">AF72</strain>
    </source>
</reference>
<dbReference type="AlphaFoldDB" id="A0AA36CRE5"/>
<evidence type="ECO:0000256" key="7">
    <source>
        <dbReference type="SAM" id="Phobius"/>
    </source>
</evidence>
<feature type="transmembrane region" description="Helical" evidence="7">
    <location>
        <begin position="221"/>
        <end position="242"/>
    </location>
</feature>
<feature type="transmembrane region" description="Helical" evidence="7">
    <location>
        <begin position="32"/>
        <end position="54"/>
    </location>
</feature>
<evidence type="ECO:0000313" key="9">
    <source>
        <dbReference type="Proteomes" id="UP001177023"/>
    </source>
</evidence>
<evidence type="ECO:0000256" key="5">
    <source>
        <dbReference type="ARBA" id="ARBA00022989"/>
    </source>
</evidence>
<gene>
    <name evidence="8" type="ORF">MSPICULIGERA_LOCUS11198</name>
</gene>
<name>A0AA36CRE5_9BILA</name>
<dbReference type="Proteomes" id="UP001177023">
    <property type="component" value="Unassembled WGS sequence"/>
</dbReference>
<keyword evidence="9" id="KW-1185">Reference proteome</keyword>
<dbReference type="InterPro" id="IPR002259">
    <property type="entry name" value="Eqnu_transpt"/>
</dbReference>
<feature type="transmembrane region" description="Helical" evidence="7">
    <location>
        <begin position="132"/>
        <end position="151"/>
    </location>
</feature>
<feature type="transmembrane region" description="Helical" evidence="7">
    <location>
        <begin position="268"/>
        <end position="291"/>
    </location>
</feature>
<evidence type="ECO:0000256" key="4">
    <source>
        <dbReference type="ARBA" id="ARBA00022692"/>
    </source>
</evidence>
<comment type="similarity">
    <text evidence="2">Belongs to the SLC29A/ENT transporter (TC 2.A.57) family.</text>
</comment>
<sequence>MPWNMFITIADSYFVNYKMIGEGGKNWYSLNFMYFLGIFSQLPNLILNLINIFVPVKGELTPRITISLTIVGAVVAFTDLFVFIDTAAWIPGFFWLTMISIAVLNGANGIYQNSIYGLASDFPFKYTNAVVIGNNLCGTLVAIFAILAVLVTDNKAYQAFGYFTVSLLTIIGCLFSFFKLKSLRYYQYHNELGNANRAKDDSGPASFNDYLETLKQGWPQFMNVFLVFFVTLTIFPNMMVFINPHTVVPGPNGTTELHYDFILPESQYMNFCVFLLFNIFAFFGSLTANYVQFPSHEYLWIMTWARVLFIPFFMYCNYYPLKRTLAVFFPSYYTYIVGAILMSFTSGYFSSLGMMYAPRVVDPSRARIAGMMAAFFLIFGIVSGLFFTMYVPRSRAPVAYNDVFIVAPKTVVRSTKKKPRNNTIWVMFEGNQWTDVVMSIGWDGEDKQKLFKVRSSQRRFDIPYYDNNSTTARLKLVIQQPATEELADLEVDGSVTFQRMGDERHPYYDVHLRQLHLRSQPRRQLNLLYSGLKANILPMGMHRLIMCENGRLTTERFDAPDPTPAVDFHIHAVVVTKFSLNWTEQTRSVELPFEIDLVDDGCLQIVGNYTELNVYENVGRLDRESRKVTGDQTTTTYWSPEWTPLRVETLVGDLYRMVTPIELSIDGLQWKPNVLYDVTKLCLIPTRQPPYETIRQELNETDDMLLAELAEVEEDEEGYDDFLDDLFDEESEHDAEQFDC</sequence>
<dbReference type="GO" id="GO:0005337">
    <property type="term" value="F:nucleoside transmembrane transporter activity"/>
    <property type="evidence" value="ECO:0007669"/>
    <property type="project" value="InterPro"/>
</dbReference>
<evidence type="ECO:0000256" key="1">
    <source>
        <dbReference type="ARBA" id="ARBA00004141"/>
    </source>
</evidence>
<dbReference type="PRINTS" id="PR01130">
    <property type="entry name" value="DERENTRNSPRT"/>
</dbReference>
<proteinExistence type="inferred from homology"/>
<evidence type="ECO:0000256" key="2">
    <source>
        <dbReference type="ARBA" id="ARBA00007965"/>
    </source>
</evidence>
<keyword evidence="5 7" id="KW-1133">Transmembrane helix</keyword>
<dbReference type="PANTHER" id="PTHR10332:SF80">
    <property type="entry name" value="EQUILIBRATIVE NUCLEOSIDE TRANSPORTER 2, ISOFORM A"/>
    <property type="match status" value="1"/>
</dbReference>
<feature type="transmembrane region" description="Helical" evidence="7">
    <location>
        <begin position="157"/>
        <end position="178"/>
    </location>
</feature>
<evidence type="ECO:0000256" key="6">
    <source>
        <dbReference type="ARBA" id="ARBA00023136"/>
    </source>
</evidence>
<organism evidence="8 9">
    <name type="scientific">Mesorhabditis spiculigera</name>
    <dbReference type="NCBI Taxonomy" id="96644"/>
    <lineage>
        <taxon>Eukaryota</taxon>
        <taxon>Metazoa</taxon>
        <taxon>Ecdysozoa</taxon>
        <taxon>Nematoda</taxon>
        <taxon>Chromadorea</taxon>
        <taxon>Rhabditida</taxon>
        <taxon>Rhabditina</taxon>
        <taxon>Rhabditomorpha</taxon>
        <taxon>Rhabditoidea</taxon>
        <taxon>Rhabditidae</taxon>
        <taxon>Mesorhabditinae</taxon>
        <taxon>Mesorhabditis</taxon>
    </lineage>
</organism>
<keyword evidence="6 7" id="KW-0472">Membrane</keyword>
<evidence type="ECO:0000313" key="8">
    <source>
        <dbReference type="EMBL" id="CAJ0572822.1"/>
    </source>
</evidence>
<dbReference type="EMBL" id="CATQJA010002607">
    <property type="protein sequence ID" value="CAJ0572822.1"/>
    <property type="molecule type" value="Genomic_DNA"/>
</dbReference>
<dbReference type="GO" id="GO:0005886">
    <property type="term" value="C:plasma membrane"/>
    <property type="evidence" value="ECO:0007669"/>
    <property type="project" value="TreeGrafter"/>
</dbReference>
<dbReference type="Pfam" id="PF01733">
    <property type="entry name" value="Nucleoside_tran"/>
    <property type="match status" value="1"/>
</dbReference>
<protein>
    <submittedName>
        <fullName evidence="8">Uncharacterized protein</fullName>
    </submittedName>
</protein>
<feature type="non-terminal residue" evidence="8">
    <location>
        <position position="1"/>
    </location>
</feature>
<feature type="transmembrane region" description="Helical" evidence="7">
    <location>
        <begin position="332"/>
        <end position="356"/>
    </location>
</feature>
<feature type="transmembrane region" description="Helical" evidence="7">
    <location>
        <begin position="66"/>
        <end position="84"/>
    </location>
</feature>
<feature type="transmembrane region" description="Helical" evidence="7">
    <location>
        <begin position="368"/>
        <end position="391"/>
    </location>
</feature>
<comment type="subcellular location">
    <subcellularLocation>
        <location evidence="1">Membrane</location>
        <topology evidence="1">Multi-pass membrane protein</topology>
    </subcellularLocation>
</comment>
<evidence type="ECO:0000256" key="3">
    <source>
        <dbReference type="ARBA" id="ARBA00022448"/>
    </source>
</evidence>